<dbReference type="Proteomes" id="UP000264217">
    <property type="component" value="Unassembled WGS sequence"/>
</dbReference>
<dbReference type="Gene3D" id="3.40.50.1820">
    <property type="entry name" value="alpha/beta hydrolase"/>
    <property type="match status" value="1"/>
</dbReference>
<dbReference type="InterPro" id="IPR029058">
    <property type="entry name" value="AB_hydrolase_fold"/>
</dbReference>
<proteinExistence type="predicted"/>
<dbReference type="GO" id="GO:0016020">
    <property type="term" value="C:membrane"/>
    <property type="evidence" value="ECO:0007669"/>
    <property type="project" value="TreeGrafter"/>
</dbReference>
<organism evidence="3 4">
    <name type="scientific">Mucilaginibacter conchicola</name>
    <dbReference type="NCBI Taxonomy" id="2303333"/>
    <lineage>
        <taxon>Bacteria</taxon>
        <taxon>Pseudomonadati</taxon>
        <taxon>Bacteroidota</taxon>
        <taxon>Sphingobacteriia</taxon>
        <taxon>Sphingobacteriales</taxon>
        <taxon>Sphingobacteriaceae</taxon>
        <taxon>Mucilaginibacter</taxon>
    </lineage>
</organism>
<evidence type="ECO:0000313" key="3">
    <source>
        <dbReference type="EMBL" id="RFZ94973.1"/>
    </source>
</evidence>
<dbReference type="Pfam" id="PF12697">
    <property type="entry name" value="Abhydrolase_6"/>
    <property type="match status" value="1"/>
</dbReference>
<protein>
    <submittedName>
        <fullName evidence="3">Alpha/beta hydrolase</fullName>
    </submittedName>
</protein>
<keyword evidence="3" id="KW-0378">Hydrolase</keyword>
<accession>A0A372NXX6</accession>
<feature type="transmembrane region" description="Helical" evidence="1">
    <location>
        <begin position="7"/>
        <end position="28"/>
    </location>
</feature>
<keyword evidence="1" id="KW-1133">Transmembrane helix</keyword>
<dbReference type="PRINTS" id="PR00412">
    <property type="entry name" value="EPOXHYDRLASE"/>
</dbReference>
<dbReference type="InterPro" id="IPR000639">
    <property type="entry name" value="Epox_hydrolase-like"/>
</dbReference>
<gene>
    <name evidence="3" type="ORF">D0C36_05450</name>
</gene>
<feature type="domain" description="AB hydrolase-1" evidence="2">
    <location>
        <begin position="69"/>
        <end position="299"/>
    </location>
</feature>
<reference evidence="3 4" key="1">
    <citation type="submission" date="2018-08" db="EMBL/GenBank/DDBJ databases">
        <title>Mucilaginibacter sp. MYSH2.</title>
        <authorList>
            <person name="Seo T."/>
        </authorList>
    </citation>
    <scope>NUCLEOTIDE SEQUENCE [LARGE SCALE GENOMIC DNA]</scope>
    <source>
        <strain evidence="3 4">MYSH2</strain>
    </source>
</reference>
<evidence type="ECO:0000313" key="4">
    <source>
        <dbReference type="Proteomes" id="UP000264217"/>
    </source>
</evidence>
<dbReference type="InterPro" id="IPR000073">
    <property type="entry name" value="AB_hydrolase_1"/>
</dbReference>
<keyword evidence="1" id="KW-0472">Membrane</keyword>
<keyword evidence="1" id="KW-0812">Transmembrane</keyword>
<dbReference type="EMBL" id="QWDC01000001">
    <property type="protein sequence ID" value="RFZ94973.1"/>
    <property type="molecule type" value="Genomic_DNA"/>
</dbReference>
<evidence type="ECO:0000256" key="1">
    <source>
        <dbReference type="SAM" id="Phobius"/>
    </source>
</evidence>
<dbReference type="RefSeq" id="WP_117390531.1">
    <property type="nucleotide sequence ID" value="NZ_QWDC01000001.1"/>
</dbReference>
<dbReference type="SUPFAM" id="SSF53474">
    <property type="entry name" value="alpha/beta-Hydrolases"/>
    <property type="match status" value="1"/>
</dbReference>
<keyword evidence="4" id="KW-1185">Reference proteome</keyword>
<dbReference type="InterPro" id="IPR050266">
    <property type="entry name" value="AB_hydrolase_sf"/>
</dbReference>
<dbReference type="OrthoDB" id="9773293at2"/>
<evidence type="ECO:0000259" key="2">
    <source>
        <dbReference type="Pfam" id="PF12697"/>
    </source>
</evidence>
<dbReference type="GO" id="GO:0016787">
    <property type="term" value="F:hydrolase activity"/>
    <property type="evidence" value="ECO:0007669"/>
    <property type="project" value="UniProtKB-KW"/>
</dbReference>
<sequence length="308" mass="35808">MKFLRKLLSALLIIIIFGGAALFIIYYFKNIEKKEITHELRKNTNGSYIELSQGFTHYELDGPDTGKLVVLLHGFSVPYYIWNGTYEYLTSHGFKVLRYDMYGRGFSDRPDVTYDKQFYFQQLNELVDQLHLKKPFSIVGVSFGGMLATDYTAAYPDRVNKVVLVDPAYGTEHPTQPRFVADFMDAIDPEKRALGQMDDFKYPDRHPNWVEQYRPQMEYKGFRHALISTLYDYRASYNPTESYNSLNNQHKPVLLIWGKEDKTVPFAYSDEVRKLLKTEFLPVDDAAHLPHLEQPDVVNPALVTFLKK</sequence>
<dbReference type="PANTHER" id="PTHR43798">
    <property type="entry name" value="MONOACYLGLYCEROL LIPASE"/>
    <property type="match status" value="1"/>
</dbReference>
<dbReference type="PANTHER" id="PTHR43798:SF33">
    <property type="entry name" value="HYDROLASE, PUTATIVE (AFU_ORTHOLOGUE AFUA_2G14860)-RELATED"/>
    <property type="match status" value="1"/>
</dbReference>
<dbReference type="AlphaFoldDB" id="A0A372NXX6"/>
<name>A0A372NXX6_9SPHI</name>
<comment type="caution">
    <text evidence="3">The sequence shown here is derived from an EMBL/GenBank/DDBJ whole genome shotgun (WGS) entry which is preliminary data.</text>
</comment>
<dbReference type="PRINTS" id="PR00111">
    <property type="entry name" value="ABHYDROLASE"/>
</dbReference>